<dbReference type="GO" id="GO:0046872">
    <property type="term" value="F:metal ion binding"/>
    <property type="evidence" value="ECO:0007669"/>
    <property type="project" value="UniProtKB-KW"/>
</dbReference>
<dbReference type="Gene3D" id="3.60.15.10">
    <property type="entry name" value="Ribonuclease Z/Hydroxyacylglutathione hydrolase-like"/>
    <property type="match status" value="1"/>
</dbReference>
<dbReference type="EMBL" id="CANHGI010000002">
    <property type="protein sequence ID" value="CAI5442079.1"/>
    <property type="molecule type" value="Genomic_DNA"/>
</dbReference>
<dbReference type="Proteomes" id="UP001152747">
    <property type="component" value="Unassembled WGS sequence"/>
</dbReference>
<dbReference type="InterPro" id="IPR036866">
    <property type="entry name" value="RibonucZ/Hydroxyglut_hydro"/>
</dbReference>
<keyword evidence="8" id="KW-1185">Reference proteome</keyword>
<accession>A0A9P1IBE1</accession>
<dbReference type="PANTHER" id="PTHR23131">
    <property type="entry name" value="ENDORIBONUCLEASE LACTB2"/>
    <property type="match status" value="1"/>
</dbReference>
<evidence type="ECO:0000313" key="7">
    <source>
        <dbReference type="EMBL" id="CAI5442079.1"/>
    </source>
</evidence>
<dbReference type="InterPro" id="IPR041516">
    <property type="entry name" value="LACTB2_WH"/>
</dbReference>
<dbReference type="CDD" id="cd07722">
    <property type="entry name" value="LACTB2-like_MBL-fold"/>
    <property type="match status" value="1"/>
</dbReference>
<dbReference type="GO" id="GO:0004521">
    <property type="term" value="F:RNA endonuclease activity"/>
    <property type="evidence" value="ECO:0007669"/>
    <property type="project" value="TreeGrafter"/>
</dbReference>
<dbReference type="InterPro" id="IPR047921">
    <property type="entry name" value="LACTB2-like_MBL-fold"/>
</dbReference>
<name>A0A9P1IBE1_9PELO</name>
<keyword evidence="2" id="KW-0479">Metal-binding</keyword>
<gene>
    <name evidence="7" type="ORF">CAMP_LOCUS4716</name>
</gene>
<evidence type="ECO:0000256" key="4">
    <source>
        <dbReference type="ARBA" id="ARBA00022833"/>
    </source>
</evidence>
<dbReference type="Gene3D" id="1.10.10.10">
    <property type="entry name" value="Winged helix-like DNA-binding domain superfamily/Winged helix DNA-binding domain"/>
    <property type="match status" value="1"/>
</dbReference>
<dbReference type="InterPro" id="IPR001279">
    <property type="entry name" value="Metallo-B-lactamas"/>
</dbReference>
<dbReference type="AlphaFoldDB" id="A0A9P1IBE1"/>
<organism evidence="7 8">
    <name type="scientific">Caenorhabditis angaria</name>
    <dbReference type="NCBI Taxonomy" id="860376"/>
    <lineage>
        <taxon>Eukaryota</taxon>
        <taxon>Metazoa</taxon>
        <taxon>Ecdysozoa</taxon>
        <taxon>Nematoda</taxon>
        <taxon>Chromadorea</taxon>
        <taxon>Rhabditida</taxon>
        <taxon>Rhabditina</taxon>
        <taxon>Rhabditomorpha</taxon>
        <taxon>Rhabditoidea</taxon>
        <taxon>Rhabditidae</taxon>
        <taxon>Peloderinae</taxon>
        <taxon>Caenorhabditis</taxon>
    </lineage>
</organism>
<comment type="similarity">
    <text evidence="1">Belongs to the metallo-beta-lactamase superfamily. Glyoxalase II family.</text>
</comment>
<sequence>MSVYIGRAWSMLRFYKDAAYAGVSYLVNSKGHKSMPSLSHVEPIEQLSAAVTRVIGHNPGPFTLQGTNTYLLGTGEKKILIDTGEPNIPEYISALKSQLQNSKLECIVITHWHGDHVGGIDNIISEILENQKIPIYKMKRDGDQGIERFQYIDDGFSVGVEGATLKFIHTPGHTADHFALWLEEEKSLFSGDCILGEGTTVFEDLHDYMKSLNLIKSLKPSRIYPGHGPVIEKVDEKVDEYIEHRMKREREILEVLKKNEEISSMDITNQVYASSPWAVRLAALNNVKLVLKKLQKDGIVENPAFEMFKYIGNTEESNL</sequence>
<evidence type="ECO:0000313" key="8">
    <source>
        <dbReference type="Proteomes" id="UP001152747"/>
    </source>
</evidence>
<evidence type="ECO:0000256" key="2">
    <source>
        <dbReference type="ARBA" id="ARBA00022723"/>
    </source>
</evidence>
<dbReference type="GO" id="GO:0003727">
    <property type="term" value="F:single-stranded RNA binding"/>
    <property type="evidence" value="ECO:0007669"/>
    <property type="project" value="TreeGrafter"/>
</dbReference>
<evidence type="ECO:0000256" key="1">
    <source>
        <dbReference type="ARBA" id="ARBA00006759"/>
    </source>
</evidence>
<dbReference type="GO" id="GO:0016787">
    <property type="term" value="F:hydrolase activity"/>
    <property type="evidence" value="ECO:0007669"/>
    <property type="project" value="UniProtKB-KW"/>
</dbReference>
<dbReference type="InterPro" id="IPR036388">
    <property type="entry name" value="WH-like_DNA-bd_sf"/>
</dbReference>
<protein>
    <recommendedName>
        <fullName evidence="5">Beta-lactamase-like protein 2 homolog</fullName>
    </recommendedName>
</protein>
<evidence type="ECO:0000256" key="3">
    <source>
        <dbReference type="ARBA" id="ARBA00022801"/>
    </source>
</evidence>
<comment type="caution">
    <text evidence="7">The sequence shown here is derived from an EMBL/GenBank/DDBJ whole genome shotgun (WGS) entry which is preliminary data.</text>
</comment>
<reference evidence="7" key="1">
    <citation type="submission" date="2022-11" db="EMBL/GenBank/DDBJ databases">
        <authorList>
            <person name="Kikuchi T."/>
        </authorList>
    </citation>
    <scope>NUCLEOTIDE SEQUENCE</scope>
    <source>
        <strain evidence="7">PS1010</strain>
    </source>
</reference>
<evidence type="ECO:0000256" key="5">
    <source>
        <dbReference type="ARBA" id="ARBA00069358"/>
    </source>
</evidence>
<dbReference type="SUPFAM" id="SSF56281">
    <property type="entry name" value="Metallo-hydrolase/oxidoreductase"/>
    <property type="match status" value="1"/>
</dbReference>
<dbReference type="FunFam" id="3.60.15.10:FF:000017">
    <property type="entry name" value="Lactamase beta 2"/>
    <property type="match status" value="1"/>
</dbReference>
<dbReference type="SMART" id="SM00849">
    <property type="entry name" value="Lactamase_B"/>
    <property type="match status" value="1"/>
</dbReference>
<dbReference type="InterPro" id="IPR050662">
    <property type="entry name" value="Sec-metab_biosynth-thioest"/>
</dbReference>
<dbReference type="Pfam" id="PF00753">
    <property type="entry name" value="Lactamase_B"/>
    <property type="match status" value="1"/>
</dbReference>
<feature type="domain" description="Metallo-beta-lactamase" evidence="6">
    <location>
        <begin position="66"/>
        <end position="227"/>
    </location>
</feature>
<proteinExistence type="inferred from homology"/>
<dbReference type="Pfam" id="PF17778">
    <property type="entry name" value="WHD_BLACT"/>
    <property type="match status" value="1"/>
</dbReference>
<dbReference type="GO" id="GO:0005759">
    <property type="term" value="C:mitochondrial matrix"/>
    <property type="evidence" value="ECO:0007669"/>
    <property type="project" value="TreeGrafter"/>
</dbReference>
<dbReference type="PANTHER" id="PTHR23131:SF0">
    <property type="entry name" value="ENDORIBONUCLEASE LACTB2"/>
    <property type="match status" value="1"/>
</dbReference>
<keyword evidence="4" id="KW-0862">Zinc</keyword>
<evidence type="ECO:0000259" key="6">
    <source>
        <dbReference type="SMART" id="SM00849"/>
    </source>
</evidence>
<keyword evidence="3" id="KW-0378">Hydrolase</keyword>
<dbReference type="OrthoDB" id="17458at2759"/>